<dbReference type="KEGG" id="plon:Pla110_23160"/>
<evidence type="ECO:0000313" key="2">
    <source>
        <dbReference type="EMBL" id="QDU80585.1"/>
    </source>
</evidence>
<evidence type="ECO:0000313" key="3">
    <source>
        <dbReference type="Proteomes" id="UP000317178"/>
    </source>
</evidence>
<dbReference type="Proteomes" id="UP000317178">
    <property type="component" value="Chromosome"/>
</dbReference>
<dbReference type="AlphaFoldDB" id="A0A518CMY8"/>
<protein>
    <submittedName>
        <fullName evidence="2">Uncharacterized protein</fullName>
    </submittedName>
</protein>
<feature type="transmembrane region" description="Helical" evidence="1">
    <location>
        <begin position="28"/>
        <end position="52"/>
    </location>
</feature>
<proteinExistence type="predicted"/>
<keyword evidence="1" id="KW-0812">Transmembrane</keyword>
<evidence type="ECO:0000256" key="1">
    <source>
        <dbReference type="SAM" id="Phobius"/>
    </source>
</evidence>
<name>A0A518CMY8_9PLAN</name>
<accession>A0A518CMY8</accession>
<dbReference type="EMBL" id="CP036281">
    <property type="protein sequence ID" value="QDU80585.1"/>
    <property type="molecule type" value="Genomic_DNA"/>
</dbReference>
<dbReference type="RefSeq" id="WP_144995848.1">
    <property type="nucleotide sequence ID" value="NZ_CP036281.1"/>
</dbReference>
<sequence>MKFSNSLSLLDSYFAQVPNEVGFSGAHVLLVVGFGILVFLSLVYIGMPLLILKITRLKKHPEITSFDPNKIPAPLDASLDYFESQEKRLENLEFEYVTDVFIRDMAAASRMLGQLWFHTESCTGLLLIHAYAMNNGNITLTSQSVEFSSSFNNGFLVDTSNTKDFGVFPPHPKKIQHSMFWVQNIEKIYQLHQAICQDVMLNATPVNDLDEKYNGDGIEWIRAGIEKEYNDNLKSGFLKETADGEEYRFSVIGAFILTWKSIFPWKQFRFMKMRSKILSKLRDLNVQLN</sequence>
<gene>
    <name evidence="2" type="ORF">Pla110_23160</name>
</gene>
<keyword evidence="1" id="KW-1133">Transmembrane helix</keyword>
<keyword evidence="3" id="KW-1185">Reference proteome</keyword>
<reference evidence="2 3" key="1">
    <citation type="submission" date="2019-02" db="EMBL/GenBank/DDBJ databases">
        <title>Deep-cultivation of Planctomycetes and their phenomic and genomic characterization uncovers novel biology.</title>
        <authorList>
            <person name="Wiegand S."/>
            <person name="Jogler M."/>
            <person name="Boedeker C."/>
            <person name="Pinto D."/>
            <person name="Vollmers J."/>
            <person name="Rivas-Marin E."/>
            <person name="Kohn T."/>
            <person name="Peeters S.H."/>
            <person name="Heuer A."/>
            <person name="Rast P."/>
            <person name="Oberbeckmann S."/>
            <person name="Bunk B."/>
            <person name="Jeske O."/>
            <person name="Meyerdierks A."/>
            <person name="Storesund J.E."/>
            <person name="Kallscheuer N."/>
            <person name="Luecker S."/>
            <person name="Lage O.M."/>
            <person name="Pohl T."/>
            <person name="Merkel B.J."/>
            <person name="Hornburger P."/>
            <person name="Mueller R.-W."/>
            <person name="Bruemmer F."/>
            <person name="Labrenz M."/>
            <person name="Spormann A.M."/>
            <person name="Op den Camp H."/>
            <person name="Overmann J."/>
            <person name="Amann R."/>
            <person name="Jetten M.S.M."/>
            <person name="Mascher T."/>
            <person name="Medema M.H."/>
            <person name="Devos D.P."/>
            <person name="Kaster A.-K."/>
            <person name="Ovreas L."/>
            <person name="Rohde M."/>
            <person name="Galperin M.Y."/>
            <person name="Jogler C."/>
        </authorList>
    </citation>
    <scope>NUCLEOTIDE SEQUENCE [LARGE SCALE GENOMIC DNA]</scope>
    <source>
        <strain evidence="2 3">Pla110</strain>
    </source>
</reference>
<keyword evidence="1" id="KW-0472">Membrane</keyword>
<organism evidence="2 3">
    <name type="scientific">Polystyrenella longa</name>
    <dbReference type="NCBI Taxonomy" id="2528007"/>
    <lineage>
        <taxon>Bacteria</taxon>
        <taxon>Pseudomonadati</taxon>
        <taxon>Planctomycetota</taxon>
        <taxon>Planctomycetia</taxon>
        <taxon>Planctomycetales</taxon>
        <taxon>Planctomycetaceae</taxon>
        <taxon>Polystyrenella</taxon>
    </lineage>
</organism>